<evidence type="ECO:0000313" key="2">
    <source>
        <dbReference type="Proteomes" id="UP000025227"/>
    </source>
</evidence>
<protein>
    <submittedName>
        <fullName evidence="3">Microtubule-associated protein futsch</fullName>
    </submittedName>
</protein>
<proteinExistence type="predicted"/>
<feature type="compositionally biased region" description="Basic and acidic residues" evidence="1">
    <location>
        <begin position="303"/>
        <end position="342"/>
    </location>
</feature>
<dbReference type="OrthoDB" id="5855264at2759"/>
<organism evidence="2 3">
    <name type="scientific">Haemonchus contortus</name>
    <name type="common">Barber pole worm</name>
    <dbReference type="NCBI Taxonomy" id="6289"/>
    <lineage>
        <taxon>Eukaryota</taxon>
        <taxon>Metazoa</taxon>
        <taxon>Ecdysozoa</taxon>
        <taxon>Nematoda</taxon>
        <taxon>Chromadorea</taxon>
        <taxon>Rhabditida</taxon>
        <taxon>Rhabditina</taxon>
        <taxon>Rhabditomorpha</taxon>
        <taxon>Strongyloidea</taxon>
        <taxon>Trichostrongylidae</taxon>
        <taxon>Haemonchus</taxon>
    </lineage>
</organism>
<dbReference type="Proteomes" id="UP000025227">
    <property type="component" value="Unplaced"/>
</dbReference>
<dbReference type="OMA" id="LYRMEEY"/>
<keyword evidence="2" id="KW-1185">Reference proteome</keyword>
<sequence>MDSHLPPTKPHRVSPGDIKIPQGAWQEEESLEVYRRKRTQRPTEGAPEIVRFVKRHPRCAEEIYETVQPRRDGRKEIILLEPVQICDHPPDNLYDDYSLYRMEEYVDASSDICTREKEPVLYTMEKREKEQETRGISEKEEEPVLEYLSPAKEVEEYSLVQESHEEMHKDIETTSIRDRVSVTPTPFEVCPYRPPVAADETASREDVSGRAQSRERLDTSYCRDEREGELTAETPILDRTIYYEREVVQGDKIADRGSRQPSRQTLDVDDEISQANRRVDSVLQEYGPAAPRSPQPSVQSSVQERRVEERRSFEEKMSSKKEHIKRVERSLEPPKAHSEKRGSFAAAETGPQRSRDSSYVSDYRKYERSTFGPPSRPISAARSTHTASDRSGHSQYDRHRDGIREHEKTLMHERKTTRDVPIYTHAPPRRDEPPPRRISTTHAGAPPFRKNTNGDRRPPITEIITTERFERIERVRRRFPATSV</sequence>
<feature type="compositionally biased region" description="Basic and acidic residues" evidence="1">
    <location>
        <begin position="387"/>
        <end position="418"/>
    </location>
</feature>
<feature type="compositionally biased region" description="Basic and acidic residues" evidence="1">
    <location>
        <begin position="248"/>
        <end position="258"/>
    </location>
</feature>
<feature type="compositionally biased region" description="Basic and acidic residues" evidence="1">
    <location>
        <begin position="201"/>
        <end position="219"/>
    </location>
</feature>
<reference evidence="3" key="1">
    <citation type="submission" date="2020-12" db="UniProtKB">
        <authorList>
            <consortium name="WormBaseParasite"/>
        </authorList>
    </citation>
    <scope>IDENTIFICATION</scope>
    <source>
        <strain evidence="3">MHco3</strain>
    </source>
</reference>
<dbReference type="WBParaSite" id="HCON_00053880-00001">
    <property type="protein sequence ID" value="HCON_00053880-00001"/>
    <property type="gene ID" value="HCON_00053880"/>
</dbReference>
<name>A0A7I4Y780_HAECO</name>
<feature type="region of interest" description="Disordered" evidence="1">
    <location>
        <begin position="248"/>
        <end position="460"/>
    </location>
</feature>
<accession>A0A7I4Y780</accession>
<feature type="region of interest" description="Disordered" evidence="1">
    <location>
        <begin position="191"/>
        <end position="219"/>
    </location>
</feature>
<evidence type="ECO:0000313" key="3">
    <source>
        <dbReference type="WBParaSite" id="HCON_00053880-00001"/>
    </source>
</evidence>
<dbReference type="AlphaFoldDB" id="A0A7I4Y780"/>
<feature type="region of interest" description="Disordered" evidence="1">
    <location>
        <begin position="1"/>
        <end position="24"/>
    </location>
</feature>
<evidence type="ECO:0000256" key="1">
    <source>
        <dbReference type="SAM" id="MobiDB-lite"/>
    </source>
</evidence>